<proteinExistence type="predicted"/>
<dbReference type="EMBL" id="CP010899">
    <property type="protein sequence ID" value="ALA97926.1"/>
    <property type="molecule type" value="Genomic_DNA"/>
</dbReference>
<name>A0A0K2JI70_SPIKU</name>
<dbReference type="Proteomes" id="UP000062963">
    <property type="component" value="Chromosome"/>
</dbReference>
<accession>A0A0K2JI70</accession>
<dbReference type="PATRIC" id="fig|273035.7.peg.1283"/>
<dbReference type="KEGG" id="skn:SKUN_001040"/>
<keyword evidence="2" id="KW-1185">Reference proteome</keyword>
<protein>
    <submittedName>
        <fullName evidence="1">Uncharacterized protein</fullName>
    </submittedName>
</protein>
<evidence type="ECO:0000313" key="1">
    <source>
        <dbReference type="EMBL" id="ALA97926.1"/>
    </source>
</evidence>
<organism evidence="1 2">
    <name type="scientific">Spiroplasma kunkelii CR2-3x</name>
    <dbReference type="NCBI Taxonomy" id="273035"/>
    <lineage>
        <taxon>Bacteria</taxon>
        <taxon>Bacillati</taxon>
        <taxon>Mycoplasmatota</taxon>
        <taxon>Mollicutes</taxon>
        <taxon>Entomoplasmatales</taxon>
        <taxon>Spiroplasmataceae</taxon>
        <taxon>Spiroplasma</taxon>
    </lineage>
</organism>
<evidence type="ECO:0000313" key="2">
    <source>
        <dbReference type="Proteomes" id="UP000062963"/>
    </source>
</evidence>
<gene>
    <name evidence="1" type="ORF">SKUN_001040</name>
</gene>
<sequence>MKQEKYIYLVLIKYLHLEGFVSAESPFYTLAEAKISAESSNKNGCLTTIIDLETIEWRR</sequence>
<dbReference type="AlphaFoldDB" id="A0A0K2JI70"/>
<reference evidence="1 2" key="1">
    <citation type="journal article" date="2015" name="Genome Announc.">
        <title>Complete Genome Sequence of Spiroplasma kunkelii Strain CR2-3x, Causal Agent of Corn Stunt Disease in Zea mays L.</title>
        <authorList>
            <person name="Davis R.E."/>
            <person name="Shao J."/>
            <person name="Dally E.L."/>
            <person name="Zhao Y."/>
            <person name="Gasparich G.E."/>
            <person name="Gaynor B.J."/>
            <person name="Athey J.C."/>
            <person name="Harrison N.A."/>
            <person name="Donofrio N."/>
        </authorList>
    </citation>
    <scope>NUCLEOTIDE SEQUENCE [LARGE SCALE GENOMIC DNA]</scope>
    <source>
        <strain evidence="1 2">CR2-3x</strain>
    </source>
</reference>